<evidence type="ECO:0000313" key="1">
    <source>
        <dbReference type="EMBL" id="KAL3096570.1"/>
    </source>
</evidence>
<keyword evidence="2" id="KW-1185">Reference proteome</keyword>
<dbReference type="Proteomes" id="UP001620626">
    <property type="component" value="Unassembled WGS sequence"/>
</dbReference>
<protein>
    <recommendedName>
        <fullName evidence="3">Secreted protein</fullName>
    </recommendedName>
</protein>
<evidence type="ECO:0008006" key="3">
    <source>
        <dbReference type="Google" id="ProtNLM"/>
    </source>
</evidence>
<accession>A0ABD2K0Z6</accession>
<sequence>MCASNLRFSKFAPFALLQICGLCASLNLRPLRFSNLRTLRLSNLRPLRFYKFAAFAPLSNLRPLRFSNLRTLRFSILRPLRFSNLRPFALVEFAPFALLQLCEIGSLPGLWGTSLCPLTNTHLCYAFFQICTSSMCASPIGTSHVVLLEQ</sequence>
<reference evidence="1 2" key="1">
    <citation type="submission" date="2024-10" db="EMBL/GenBank/DDBJ databases">
        <authorList>
            <person name="Kim D."/>
        </authorList>
    </citation>
    <scope>NUCLEOTIDE SEQUENCE [LARGE SCALE GENOMIC DNA]</scope>
    <source>
        <strain evidence="1">BH-2024</strain>
    </source>
</reference>
<organism evidence="1 2">
    <name type="scientific">Heterodera trifolii</name>
    <dbReference type="NCBI Taxonomy" id="157864"/>
    <lineage>
        <taxon>Eukaryota</taxon>
        <taxon>Metazoa</taxon>
        <taxon>Ecdysozoa</taxon>
        <taxon>Nematoda</taxon>
        <taxon>Chromadorea</taxon>
        <taxon>Rhabditida</taxon>
        <taxon>Tylenchina</taxon>
        <taxon>Tylenchomorpha</taxon>
        <taxon>Tylenchoidea</taxon>
        <taxon>Heteroderidae</taxon>
        <taxon>Heteroderinae</taxon>
        <taxon>Heterodera</taxon>
    </lineage>
</organism>
<name>A0ABD2K0Z6_9BILA</name>
<proteinExistence type="predicted"/>
<dbReference type="EMBL" id="JBICBT010000859">
    <property type="protein sequence ID" value="KAL3096570.1"/>
    <property type="molecule type" value="Genomic_DNA"/>
</dbReference>
<comment type="caution">
    <text evidence="1">The sequence shown here is derived from an EMBL/GenBank/DDBJ whole genome shotgun (WGS) entry which is preliminary data.</text>
</comment>
<gene>
    <name evidence="1" type="ORF">niasHT_025092</name>
</gene>
<dbReference type="AlphaFoldDB" id="A0ABD2K0Z6"/>
<evidence type="ECO:0000313" key="2">
    <source>
        <dbReference type="Proteomes" id="UP001620626"/>
    </source>
</evidence>